<evidence type="ECO:0000256" key="2">
    <source>
        <dbReference type="RuleBase" id="RU003750"/>
    </source>
</evidence>
<accession>A0A2A4YKS0</accession>
<dbReference type="InterPro" id="IPR043130">
    <property type="entry name" value="CDP-OH_PTrfase_TM_dom"/>
</dbReference>
<organism evidence="4 5">
    <name type="scientific">Aerophobetes bacterium</name>
    <dbReference type="NCBI Taxonomy" id="2030807"/>
    <lineage>
        <taxon>Bacteria</taxon>
        <taxon>Candidatus Aerophobota</taxon>
    </lineage>
</organism>
<dbReference type="GO" id="GO:0016020">
    <property type="term" value="C:membrane"/>
    <property type="evidence" value="ECO:0007669"/>
    <property type="project" value="InterPro"/>
</dbReference>
<evidence type="ECO:0000313" key="5">
    <source>
        <dbReference type="Proteomes" id="UP000217838"/>
    </source>
</evidence>
<evidence type="ECO:0000256" key="3">
    <source>
        <dbReference type="SAM" id="Phobius"/>
    </source>
</evidence>
<name>A0A2A4YKS0_UNCAE</name>
<dbReference type="InterPro" id="IPR000462">
    <property type="entry name" value="CDP-OH_P_trans"/>
</dbReference>
<evidence type="ECO:0000256" key="1">
    <source>
        <dbReference type="ARBA" id="ARBA00022679"/>
    </source>
</evidence>
<comment type="caution">
    <text evidence="4">The sequence shown here is derived from an EMBL/GenBank/DDBJ whole genome shotgun (WGS) entry which is preliminary data.</text>
</comment>
<evidence type="ECO:0008006" key="6">
    <source>
        <dbReference type="Google" id="ProtNLM"/>
    </source>
</evidence>
<dbReference type="Pfam" id="PF01066">
    <property type="entry name" value="CDP-OH_P_transf"/>
    <property type="match status" value="1"/>
</dbReference>
<proteinExistence type="inferred from homology"/>
<dbReference type="PROSITE" id="PS00379">
    <property type="entry name" value="CDP_ALCOHOL_P_TRANSF"/>
    <property type="match status" value="1"/>
</dbReference>
<evidence type="ECO:0000313" key="4">
    <source>
        <dbReference type="EMBL" id="PCI94895.1"/>
    </source>
</evidence>
<feature type="transmembrane region" description="Helical" evidence="3">
    <location>
        <begin position="28"/>
        <end position="48"/>
    </location>
</feature>
<dbReference type="Proteomes" id="UP000217838">
    <property type="component" value="Unassembled WGS sequence"/>
</dbReference>
<dbReference type="GO" id="GO:0008654">
    <property type="term" value="P:phospholipid biosynthetic process"/>
    <property type="evidence" value="ECO:0007669"/>
    <property type="project" value="InterPro"/>
</dbReference>
<keyword evidence="3" id="KW-0812">Transmembrane</keyword>
<sequence length="198" mass="22397">MIDSYLRSPYQKIIINPILRTPILKKTVPNTLTTLALLTGLLTGYFLFSQRITLSIVFLVLSGFLDTLDGSLARHLHKTSDIGAAFDIFSDRVVETAVIIGLFLYDPTRGLQTLLMLASSYLCVTSFLVVGIFSGKSSEKSFHYSPGIIERAEAFIFFFVMILFPNLFSTLAYLYSFLILLTAVIRMYQFYIKERQSL</sequence>
<feature type="transmembrane region" description="Helical" evidence="3">
    <location>
        <begin position="111"/>
        <end position="132"/>
    </location>
</feature>
<gene>
    <name evidence="4" type="ORF">COB11_03250</name>
</gene>
<dbReference type="GO" id="GO:0016780">
    <property type="term" value="F:phosphotransferase activity, for other substituted phosphate groups"/>
    <property type="evidence" value="ECO:0007669"/>
    <property type="project" value="InterPro"/>
</dbReference>
<dbReference type="Gene3D" id="1.20.120.1760">
    <property type="match status" value="1"/>
</dbReference>
<comment type="similarity">
    <text evidence="2">Belongs to the CDP-alcohol phosphatidyltransferase class-I family.</text>
</comment>
<feature type="transmembrane region" description="Helical" evidence="3">
    <location>
        <begin position="152"/>
        <end position="168"/>
    </location>
</feature>
<keyword evidence="1 2" id="KW-0808">Transferase</keyword>
<dbReference type="EMBL" id="NVUU01000031">
    <property type="protein sequence ID" value="PCI94895.1"/>
    <property type="molecule type" value="Genomic_DNA"/>
</dbReference>
<protein>
    <recommendedName>
        <fullName evidence="6">CDP-alcohol phosphatidyltransferase family protein</fullName>
    </recommendedName>
</protein>
<dbReference type="InterPro" id="IPR048254">
    <property type="entry name" value="CDP_ALCOHOL_P_TRANSF_CS"/>
</dbReference>
<reference evidence="5" key="1">
    <citation type="submission" date="2017-08" db="EMBL/GenBank/DDBJ databases">
        <title>A dynamic microbial community with high functional redundancy inhabits the cold, oxic subseafloor aquifer.</title>
        <authorList>
            <person name="Tully B.J."/>
            <person name="Wheat C.G."/>
            <person name="Glazer B.T."/>
            <person name="Huber J.A."/>
        </authorList>
    </citation>
    <scope>NUCLEOTIDE SEQUENCE [LARGE SCALE GENOMIC DNA]</scope>
</reference>
<keyword evidence="3" id="KW-1133">Transmembrane helix</keyword>
<keyword evidence="3" id="KW-0472">Membrane</keyword>
<dbReference type="AlphaFoldDB" id="A0A2A4YKS0"/>